<proteinExistence type="predicted"/>
<dbReference type="PANTHER" id="PTHR21503:SF52">
    <property type="entry name" value="F-BOX DOMAIN-CONTAINING PROTEIN"/>
    <property type="match status" value="1"/>
</dbReference>
<evidence type="ECO:0000259" key="1">
    <source>
        <dbReference type="PROSITE" id="PS50181"/>
    </source>
</evidence>
<comment type="caution">
    <text evidence="2">The sequence shown here is derived from an EMBL/GenBank/DDBJ whole genome shotgun (WGS) entry which is preliminary data.</text>
</comment>
<protein>
    <recommendedName>
        <fullName evidence="1">F-box domain-containing protein</fullName>
    </recommendedName>
</protein>
<evidence type="ECO:0000313" key="2">
    <source>
        <dbReference type="EMBL" id="PIC54429.1"/>
    </source>
</evidence>
<dbReference type="Pfam" id="PF07735">
    <property type="entry name" value="FBA_2"/>
    <property type="match status" value="1"/>
</dbReference>
<reference evidence="3" key="1">
    <citation type="submission" date="2017-10" db="EMBL/GenBank/DDBJ databases">
        <title>Rapid genome shrinkage in a self-fertile nematode reveals novel sperm competition proteins.</title>
        <authorList>
            <person name="Yin D."/>
            <person name="Schwarz E.M."/>
            <person name="Thomas C.G."/>
            <person name="Felde R.L."/>
            <person name="Korf I.F."/>
            <person name="Cutter A.D."/>
            <person name="Schartner C.M."/>
            <person name="Ralston E.J."/>
            <person name="Meyer B.J."/>
            <person name="Haag E.S."/>
        </authorList>
    </citation>
    <scope>NUCLEOTIDE SEQUENCE [LARGE SCALE GENOMIC DNA]</scope>
    <source>
        <strain evidence="3">JU1422</strain>
    </source>
</reference>
<name>A0A2G5VRI8_9PELO</name>
<gene>
    <name evidence="2" type="primary">Cnig_chr_I.g3687</name>
    <name evidence="2" type="ORF">B9Z55_003687</name>
</gene>
<dbReference type="InterPro" id="IPR001810">
    <property type="entry name" value="F-box_dom"/>
</dbReference>
<accession>A0A2G5VRI8</accession>
<sequence length="345" mass="40471">MPIALLKFPTDLLREVFQLCNPFELYKLSICSKRTQRCVMLGGRKNWKIRSNAVSSEVVHVDGFPRNFDKNEVLLYVDNLIYVFEKAAKPEDFFITQHFVGDRNFFRPDGRNLFRPEYVSIQCPDVDVELFGSLLVTFGIPIVDRLRIDFGSFESFSNIADILIGRNIEIKEFCVGETETRKVIDAVNYMSLINQMNITQKFECEQKFLRRHNYQLNKYPDTIIIKWSFWFNIGQLLNNNCVRLELEKSMLRNEELDGFLKEWKKAGTFPNLRWLQIDSMKIDKNYRILEIVPPIRNSGKTYIKIEFGWNNHMGILGPVRITKEEGTVGWLKVELGRSPNLKFLV</sequence>
<feature type="domain" description="F-box" evidence="1">
    <location>
        <begin position="2"/>
        <end position="50"/>
    </location>
</feature>
<organism evidence="2 3">
    <name type="scientific">Caenorhabditis nigoni</name>
    <dbReference type="NCBI Taxonomy" id="1611254"/>
    <lineage>
        <taxon>Eukaryota</taxon>
        <taxon>Metazoa</taxon>
        <taxon>Ecdysozoa</taxon>
        <taxon>Nematoda</taxon>
        <taxon>Chromadorea</taxon>
        <taxon>Rhabditida</taxon>
        <taxon>Rhabditina</taxon>
        <taxon>Rhabditomorpha</taxon>
        <taxon>Rhabditoidea</taxon>
        <taxon>Rhabditidae</taxon>
        <taxon>Peloderinae</taxon>
        <taxon>Caenorhabditis</taxon>
    </lineage>
</organism>
<dbReference type="AlphaFoldDB" id="A0A2G5VRI8"/>
<keyword evidence="3" id="KW-1185">Reference proteome</keyword>
<dbReference type="PANTHER" id="PTHR21503">
    <property type="entry name" value="F-BOX-CONTAINING HYPOTHETICAL PROTEIN C.ELEGANS"/>
    <property type="match status" value="1"/>
</dbReference>
<dbReference type="Pfam" id="PF00646">
    <property type="entry name" value="F-box"/>
    <property type="match status" value="1"/>
</dbReference>
<evidence type="ECO:0000313" key="3">
    <source>
        <dbReference type="Proteomes" id="UP000230233"/>
    </source>
</evidence>
<dbReference type="InterPro" id="IPR012885">
    <property type="entry name" value="F-box_Sdz-33"/>
</dbReference>
<dbReference type="Proteomes" id="UP000230233">
    <property type="component" value="Chromosome I"/>
</dbReference>
<dbReference type="EMBL" id="PDUG01000001">
    <property type="protein sequence ID" value="PIC54429.1"/>
    <property type="molecule type" value="Genomic_DNA"/>
</dbReference>
<dbReference type="PROSITE" id="PS50181">
    <property type="entry name" value="FBOX"/>
    <property type="match status" value="1"/>
</dbReference>